<dbReference type="Gene3D" id="2.130.10.10">
    <property type="entry name" value="YVTN repeat-like/Quinoprotein amine dehydrogenase"/>
    <property type="match status" value="1"/>
</dbReference>
<evidence type="ECO:0000313" key="1">
    <source>
        <dbReference type="EMBL" id="KAG9333370.1"/>
    </source>
</evidence>
<dbReference type="InterPro" id="IPR015943">
    <property type="entry name" value="WD40/YVTN_repeat-like_dom_sf"/>
</dbReference>
<dbReference type="InterPro" id="IPR036322">
    <property type="entry name" value="WD40_repeat_dom_sf"/>
</dbReference>
<reference evidence="1" key="1">
    <citation type="thesis" date="2021" institute="BYU ScholarsArchive" country="Provo, UT, USA">
        <title>Applications of and Algorithms for Genome Assembly and Genomic Analyses with an Emphasis on Marine Teleosts.</title>
        <authorList>
            <person name="Pickett B.D."/>
        </authorList>
    </citation>
    <scope>NUCLEOTIDE SEQUENCE</scope>
    <source>
        <strain evidence="1">HI-2016</strain>
    </source>
</reference>
<dbReference type="EMBL" id="JAFBMS010000203">
    <property type="protein sequence ID" value="KAG9333370.1"/>
    <property type="molecule type" value="Genomic_DNA"/>
</dbReference>
<sequence>MGKLQSKIRRRSDLYRSSREEEAESVAVNQVVQYDPAHTDAINCVTTISSDLCVSGGSDQVKCVPGTNRIFSASRDKSVLIWVADVHWVTG</sequence>
<name>A0A8T2N1Q8_9TELE</name>
<dbReference type="AlphaFoldDB" id="A0A8T2N1Q8"/>
<dbReference type="PANTHER" id="PTHR19869">
    <property type="entry name" value="SPERMATID WD-REPEAT PROTEIN"/>
    <property type="match status" value="1"/>
</dbReference>
<evidence type="ECO:0000313" key="2">
    <source>
        <dbReference type="Proteomes" id="UP000824540"/>
    </source>
</evidence>
<comment type="caution">
    <text evidence="1">The sequence shown here is derived from an EMBL/GenBank/DDBJ whole genome shotgun (WGS) entry which is preliminary data.</text>
</comment>
<dbReference type="OrthoDB" id="6262491at2759"/>
<dbReference type="PANTHER" id="PTHR19869:SF1">
    <property type="entry name" value="WD REPEAT-CONTAINING PROTEIN 31"/>
    <property type="match status" value="1"/>
</dbReference>
<protein>
    <submittedName>
        <fullName evidence="1">Uncharacterized protein</fullName>
    </submittedName>
</protein>
<dbReference type="Proteomes" id="UP000824540">
    <property type="component" value="Unassembled WGS sequence"/>
</dbReference>
<organism evidence="1 2">
    <name type="scientific">Albula glossodonta</name>
    <name type="common">roundjaw bonefish</name>
    <dbReference type="NCBI Taxonomy" id="121402"/>
    <lineage>
        <taxon>Eukaryota</taxon>
        <taxon>Metazoa</taxon>
        <taxon>Chordata</taxon>
        <taxon>Craniata</taxon>
        <taxon>Vertebrata</taxon>
        <taxon>Euteleostomi</taxon>
        <taxon>Actinopterygii</taxon>
        <taxon>Neopterygii</taxon>
        <taxon>Teleostei</taxon>
        <taxon>Albuliformes</taxon>
        <taxon>Albulidae</taxon>
        <taxon>Albula</taxon>
    </lineage>
</organism>
<proteinExistence type="predicted"/>
<dbReference type="SUPFAM" id="SSF50978">
    <property type="entry name" value="WD40 repeat-like"/>
    <property type="match status" value="1"/>
</dbReference>
<keyword evidence="2" id="KW-1185">Reference proteome</keyword>
<accession>A0A8T2N1Q8</accession>
<dbReference type="InterPro" id="IPR040066">
    <property type="entry name" value="WDR31"/>
</dbReference>
<gene>
    <name evidence="1" type="ORF">JZ751_012730</name>
</gene>